<dbReference type="Proteomes" id="UP000639396">
    <property type="component" value="Unassembled WGS sequence"/>
</dbReference>
<keyword evidence="1" id="KW-1133">Transmembrane helix</keyword>
<dbReference type="RefSeq" id="WP_190928692.1">
    <property type="nucleotide sequence ID" value="NZ_JACXJA010000017.1"/>
</dbReference>
<keyword evidence="3" id="KW-1185">Reference proteome</keyword>
<protein>
    <submittedName>
        <fullName evidence="2">Uncharacterized protein</fullName>
    </submittedName>
</protein>
<evidence type="ECO:0000313" key="2">
    <source>
        <dbReference type="EMBL" id="MBD2863148.1"/>
    </source>
</evidence>
<gene>
    <name evidence="2" type="ORF">IDH45_14240</name>
</gene>
<dbReference type="AlphaFoldDB" id="A0A927H0C0"/>
<dbReference type="EMBL" id="JACXJA010000017">
    <property type="protein sequence ID" value="MBD2863148.1"/>
    <property type="molecule type" value="Genomic_DNA"/>
</dbReference>
<sequence>MNMLLEAKVEMKDVGEASFVVLVVALTFVVTIIWAKWNKRKRSGK</sequence>
<keyword evidence="1" id="KW-0812">Transmembrane</keyword>
<name>A0A927H0C0_9BACL</name>
<comment type="caution">
    <text evidence="2">The sequence shown here is derived from an EMBL/GenBank/DDBJ whole genome shotgun (WGS) entry which is preliminary data.</text>
</comment>
<accession>A0A927H0C0</accession>
<proteinExistence type="predicted"/>
<reference evidence="2" key="1">
    <citation type="submission" date="2020-09" db="EMBL/GenBank/DDBJ databases">
        <title>A novel bacterium of genus Paenibacillus, isolated from South China Sea.</title>
        <authorList>
            <person name="Huang H."/>
            <person name="Mo K."/>
            <person name="Hu Y."/>
        </authorList>
    </citation>
    <scope>NUCLEOTIDE SEQUENCE</scope>
    <source>
        <strain evidence="2">IB182363</strain>
    </source>
</reference>
<evidence type="ECO:0000256" key="1">
    <source>
        <dbReference type="SAM" id="Phobius"/>
    </source>
</evidence>
<evidence type="ECO:0000313" key="3">
    <source>
        <dbReference type="Proteomes" id="UP000639396"/>
    </source>
</evidence>
<keyword evidence="1" id="KW-0472">Membrane</keyword>
<feature type="transmembrane region" description="Helical" evidence="1">
    <location>
        <begin position="17"/>
        <end position="35"/>
    </location>
</feature>
<organism evidence="2 3">
    <name type="scientific">Paenibacillus oceani</name>
    <dbReference type="NCBI Taxonomy" id="2772510"/>
    <lineage>
        <taxon>Bacteria</taxon>
        <taxon>Bacillati</taxon>
        <taxon>Bacillota</taxon>
        <taxon>Bacilli</taxon>
        <taxon>Bacillales</taxon>
        <taxon>Paenibacillaceae</taxon>
        <taxon>Paenibacillus</taxon>
    </lineage>
</organism>